<evidence type="ECO:0000313" key="7">
    <source>
        <dbReference type="EMBL" id="MCO1656172.1"/>
    </source>
</evidence>
<dbReference type="EMBL" id="JAGSOV010000033">
    <property type="protein sequence ID" value="MCO1656172.1"/>
    <property type="molecule type" value="Genomic_DNA"/>
</dbReference>
<dbReference type="InterPro" id="IPR001296">
    <property type="entry name" value="Glyco_trans_1"/>
</dbReference>
<feature type="compositionally biased region" description="Low complexity" evidence="4">
    <location>
        <begin position="454"/>
        <end position="476"/>
    </location>
</feature>
<dbReference type="CDD" id="cd03801">
    <property type="entry name" value="GT4_PimA-like"/>
    <property type="match status" value="1"/>
</dbReference>
<dbReference type="Gene3D" id="3.40.50.2000">
    <property type="entry name" value="Glycogen Phosphorylase B"/>
    <property type="match status" value="2"/>
</dbReference>
<accession>A0ABT0ZZJ5</accession>
<protein>
    <submittedName>
        <fullName evidence="7">Glycosyltransferase family 4 protein</fullName>
    </submittedName>
</protein>
<feature type="domain" description="Glycosyltransferase subfamily 4-like N-terminal" evidence="6">
    <location>
        <begin position="15"/>
        <end position="169"/>
    </location>
</feature>
<reference evidence="7" key="1">
    <citation type="submission" date="2021-04" db="EMBL/GenBank/DDBJ databases">
        <title>Pseudonocardia sp. nov., isolated from sandy soil of mangrove forest.</title>
        <authorList>
            <person name="Zan Z."/>
            <person name="Huang R."/>
            <person name="Liu W."/>
        </authorList>
    </citation>
    <scope>NUCLEOTIDE SEQUENCE</scope>
    <source>
        <strain evidence="7">S2-4</strain>
    </source>
</reference>
<keyword evidence="2" id="KW-0328">Glycosyltransferase</keyword>
<gene>
    <name evidence="7" type="ORF">KDL28_14020</name>
</gene>
<dbReference type="PANTHER" id="PTHR12526">
    <property type="entry name" value="GLYCOSYLTRANSFERASE"/>
    <property type="match status" value="1"/>
</dbReference>
<evidence type="ECO:0000256" key="3">
    <source>
        <dbReference type="ARBA" id="ARBA00022679"/>
    </source>
</evidence>
<dbReference type="SUPFAM" id="SSF53756">
    <property type="entry name" value="UDP-Glycosyltransferase/glycogen phosphorylase"/>
    <property type="match status" value="1"/>
</dbReference>
<dbReference type="Pfam" id="PF00534">
    <property type="entry name" value="Glycos_transf_1"/>
    <property type="match status" value="1"/>
</dbReference>
<evidence type="ECO:0000313" key="8">
    <source>
        <dbReference type="Proteomes" id="UP001165283"/>
    </source>
</evidence>
<evidence type="ECO:0000256" key="1">
    <source>
        <dbReference type="ARBA" id="ARBA00009481"/>
    </source>
</evidence>
<dbReference type="PANTHER" id="PTHR12526:SF640">
    <property type="entry name" value="COLANIC ACID BIOSYNTHESIS GLYCOSYLTRANSFERASE WCAL-RELATED"/>
    <property type="match status" value="1"/>
</dbReference>
<sequence>MLFLNWRDATHPEGGGSERYVHRIAEGLAAAGLRVTLLCAAHDEAPREEWVGGVRVLRRGGRFSVYPHGLLQLVRLRPRVVVDVQNGVPFGCPLVARSGVVVLVHHVHREQWRILFGRVVGALGWVLESRVAPRLYRRCRYVTVSPSTTDELVGLGVSRRRITVVPNGREPTPAVTAGTDPHPRLVVLGRLVPHKRVEHAIEVVARLRERWPHLRLDVVGDGWWAPRLRERAAELGVADRVRFHGYVDEQTKHELLAAAWLHLCPSVKEGWGIVVTEAAGHGVPTVAYRSAGGVRDSVVDGRTGLLVDDVDGLVSAVERLLGDPSARGALGTAAAREAARYTWAESVRGFAAVLAAVTGATPPWDAATGDGSALAVVDRGDRLALRRGLVGVQRRARGEHRSDPEHRPESHRDDYSSDRLHPLPRLPRFRRAQTVTRRGALDNAVDRHPDPPVTTAAATTAASAAPCAPSTATTAAGEGGAGSTAPGTRSRTSQ</sequence>
<organism evidence="7 8">
    <name type="scientific">Pseudonocardia humida</name>
    <dbReference type="NCBI Taxonomy" id="2800819"/>
    <lineage>
        <taxon>Bacteria</taxon>
        <taxon>Bacillati</taxon>
        <taxon>Actinomycetota</taxon>
        <taxon>Actinomycetes</taxon>
        <taxon>Pseudonocardiales</taxon>
        <taxon>Pseudonocardiaceae</taxon>
        <taxon>Pseudonocardia</taxon>
    </lineage>
</organism>
<feature type="region of interest" description="Disordered" evidence="4">
    <location>
        <begin position="393"/>
        <end position="494"/>
    </location>
</feature>
<evidence type="ECO:0000256" key="4">
    <source>
        <dbReference type="SAM" id="MobiDB-lite"/>
    </source>
</evidence>
<feature type="compositionally biased region" description="Basic and acidic residues" evidence="4">
    <location>
        <begin position="399"/>
        <end position="421"/>
    </location>
</feature>
<dbReference type="Pfam" id="PF13439">
    <property type="entry name" value="Glyco_transf_4"/>
    <property type="match status" value="1"/>
</dbReference>
<dbReference type="Proteomes" id="UP001165283">
    <property type="component" value="Unassembled WGS sequence"/>
</dbReference>
<evidence type="ECO:0000256" key="2">
    <source>
        <dbReference type="ARBA" id="ARBA00022676"/>
    </source>
</evidence>
<dbReference type="InterPro" id="IPR028098">
    <property type="entry name" value="Glyco_trans_4-like_N"/>
</dbReference>
<evidence type="ECO:0000259" key="6">
    <source>
        <dbReference type="Pfam" id="PF13439"/>
    </source>
</evidence>
<evidence type="ECO:0000259" key="5">
    <source>
        <dbReference type="Pfam" id="PF00534"/>
    </source>
</evidence>
<keyword evidence="8" id="KW-1185">Reference proteome</keyword>
<keyword evidence="3" id="KW-0808">Transferase</keyword>
<feature type="domain" description="Glycosyl transferase family 1" evidence="5">
    <location>
        <begin position="183"/>
        <end position="335"/>
    </location>
</feature>
<name>A0ABT0ZZJ5_9PSEU</name>
<proteinExistence type="inferred from homology"/>
<comment type="caution">
    <text evidence="7">The sequence shown here is derived from an EMBL/GenBank/DDBJ whole genome shotgun (WGS) entry which is preliminary data.</text>
</comment>
<comment type="similarity">
    <text evidence="1">Belongs to the glycosyltransferase group 1 family. Glycosyltransferase 4 subfamily.</text>
</comment>